<dbReference type="Pfam" id="PF13411">
    <property type="entry name" value="MerR_1"/>
    <property type="match status" value="1"/>
</dbReference>
<dbReference type="GO" id="GO:0031419">
    <property type="term" value="F:cobalamin binding"/>
    <property type="evidence" value="ECO:0007669"/>
    <property type="project" value="InterPro"/>
</dbReference>
<dbReference type="CDD" id="cd01104">
    <property type="entry name" value="HTH_MlrA-CarA"/>
    <property type="match status" value="1"/>
</dbReference>
<evidence type="ECO:0000313" key="6">
    <source>
        <dbReference type="EMBL" id="KJF43323.1"/>
    </source>
</evidence>
<dbReference type="AlphaFoldDB" id="A0A0D8JC08"/>
<dbReference type="PANTHER" id="PTHR30204:SF69">
    <property type="entry name" value="MERR-FAMILY TRANSCRIPTIONAL REGULATOR"/>
    <property type="match status" value="1"/>
</dbReference>
<keyword evidence="2" id="KW-0805">Transcription regulation</keyword>
<dbReference type="Gene3D" id="1.10.1240.10">
    <property type="entry name" value="Methionine synthase domain"/>
    <property type="match status" value="1"/>
</dbReference>
<evidence type="ECO:0000256" key="2">
    <source>
        <dbReference type="ARBA" id="ARBA00023015"/>
    </source>
</evidence>
<proteinExistence type="predicted"/>
<name>A0A0D8JC08_9BACT</name>
<dbReference type="Gene3D" id="1.10.1660.10">
    <property type="match status" value="1"/>
</dbReference>
<comment type="caution">
    <text evidence="6">The sequence shown here is derived from an EMBL/GenBank/DDBJ whole genome shotgun (WGS) entry which is preliminary data.</text>
</comment>
<dbReference type="GO" id="GO:0003677">
    <property type="term" value="F:DNA binding"/>
    <property type="evidence" value="ECO:0007669"/>
    <property type="project" value="UniProtKB-KW"/>
</dbReference>
<dbReference type="SUPFAM" id="SSF46955">
    <property type="entry name" value="Putative DNA-binding domain"/>
    <property type="match status" value="1"/>
</dbReference>
<dbReference type="Proteomes" id="UP000032544">
    <property type="component" value="Unassembled WGS sequence"/>
</dbReference>
<keyword evidence="3" id="KW-0238">DNA-binding</keyword>
<dbReference type="InterPro" id="IPR036594">
    <property type="entry name" value="Meth_synthase_dom"/>
</dbReference>
<dbReference type="GO" id="GO:0003700">
    <property type="term" value="F:DNA-binding transcription factor activity"/>
    <property type="evidence" value="ECO:0007669"/>
    <property type="project" value="InterPro"/>
</dbReference>
<gene>
    <name evidence="6" type="ORF">LH29_13865</name>
</gene>
<keyword evidence="7" id="KW-1185">Reference proteome</keyword>
<dbReference type="RefSeq" id="WP_045030573.1">
    <property type="nucleotide sequence ID" value="NZ_CAJXKZ010000001.1"/>
</dbReference>
<dbReference type="OrthoDB" id="9800334at2"/>
<dbReference type="Gene3D" id="3.40.50.280">
    <property type="entry name" value="Cobalamin-binding domain"/>
    <property type="match status" value="1"/>
</dbReference>
<evidence type="ECO:0000256" key="1">
    <source>
        <dbReference type="ARBA" id="ARBA00022491"/>
    </source>
</evidence>
<reference evidence="6 7" key="1">
    <citation type="submission" date="2014-09" db="EMBL/GenBank/DDBJ databases">
        <title>Draft Genome Sequence of Draconibacterium sp. JN14CK-3.</title>
        <authorList>
            <person name="Dong C."/>
            <person name="Lai Q."/>
            <person name="Shao Z."/>
        </authorList>
    </citation>
    <scope>NUCLEOTIDE SEQUENCE [LARGE SCALE GENOMIC DNA]</scope>
    <source>
        <strain evidence="6 7">JN14CK-3</strain>
    </source>
</reference>
<evidence type="ECO:0000256" key="3">
    <source>
        <dbReference type="ARBA" id="ARBA00023125"/>
    </source>
</evidence>
<dbReference type="EMBL" id="JRHC01000003">
    <property type="protein sequence ID" value="KJF43323.1"/>
    <property type="molecule type" value="Genomic_DNA"/>
</dbReference>
<evidence type="ECO:0000313" key="7">
    <source>
        <dbReference type="Proteomes" id="UP000032544"/>
    </source>
</evidence>
<dbReference type="SMART" id="SM00422">
    <property type="entry name" value="HTH_MERR"/>
    <property type="match status" value="1"/>
</dbReference>
<organism evidence="6 7">
    <name type="scientific">Draconibacterium sediminis</name>
    <dbReference type="NCBI Taxonomy" id="1544798"/>
    <lineage>
        <taxon>Bacteria</taxon>
        <taxon>Pseudomonadati</taxon>
        <taxon>Bacteroidota</taxon>
        <taxon>Bacteroidia</taxon>
        <taxon>Marinilabiliales</taxon>
        <taxon>Prolixibacteraceae</taxon>
        <taxon>Draconibacterium</taxon>
    </lineage>
</organism>
<dbReference type="SUPFAM" id="SSF52242">
    <property type="entry name" value="Cobalamin (vitamin B12)-binding domain"/>
    <property type="match status" value="1"/>
</dbReference>
<dbReference type="InterPro" id="IPR003759">
    <property type="entry name" value="Cbl-bd_cap"/>
</dbReference>
<dbReference type="InterPro" id="IPR047057">
    <property type="entry name" value="MerR_fam"/>
</dbReference>
<dbReference type="PATRIC" id="fig|1544798.3.peg.2935"/>
<protein>
    <recommendedName>
        <fullName evidence="5">HTH merR-type domain-containing protein</fullName>
    </recommendedName>
</protein>
<dbReference type="PROSITE" id="PS50937">
    <property type="entry name" value="HTH_MERR_2"/>
    <property type="match status" value="1"/>
</dbReference>
<feature type="domain" description="HTH merR-type" evidence="5">
    <location>
        <begin position="5"/>
        <end position="74"/>
    </location>
</feature>
<evidence type="ECO:0000256" key="4">
    <source>
        <dbReference type="ARBA" id="ARBA00023163"/>
    </source>
</evidence>
<evidence type="ECO:0000259" key="5">
    <source>
        <dbReference type="PROSITE" id="PS50937"/>
    </source>
</evidence>
<dbReference type="InterPro" id="IPR000551">
    <property type="entry name" value="MerR-type_HTH_dom"/>
</dbReference>
<dbReference type="STRING" id="1544798.LH29_13865"/>
<accession>A0A0D8JC08</accession>
<dbReference type="InterPro" id="IPR036724">
    <property type="entry name" value="Cobalamin-bd_sf"/>
</dbReference>
<keyword evidence="4" id="KW-0804">Transcription</keyword>
<dbReference type="Pfam" id="PF02607">
    <property type="entry name" value="B12-binding_2"/>
    <property type="match status" value="1"/>
</dbReference>
<dbReference type="InterPro" id="IPR009061">
    <property type="entry name" value="DNA-bd_dom_put_sf"/>
</dbReference>
<sequence>MKTEGYSIKDLETLSGIKAHTIRIWEKRYDLLKPERTDTNIRYYTDDDLKRMLNVSLLVRNGYKISKVAAWKEADIKQTVLDVAKTKKSEEGYVDRLLLFMVNFDNVGFTALVNEIIEKYGLEEAMQNIFFALFERIGTFWQVGSIFPAQEHYITSFIRQKIIAAIDAHGITNSKEKTILFYLPEEELHELSLLFYSYLALKLGYNIIYLGQFVPFADLEKIQSHVELDFIFTAFISPIQKENLENYLEKLKELYQQQKVFITGWQVKEHAPKLPRNFKVVKDYREFKKYLG</sequence>
<dbReference type="PANTHER" id="PTHR30204">
    <property type="entry name" value="REDOX-CYCLING DRUG-SENSING TRANSCRIPTIONAL ACTIVATOR SOXR"/>
    <property type="match status" value="1"/>
</dbReference>
<dbReference type="GO" id="GO:0046872">
    <property type="term" value="F:metal ion binding"/>
    <property type="evidence" value="ECO:0007669"/>
    <property type="project" value="InterPro"/>
</dbReference>
<keyword evidence="1" id="KW-0678">Repressor</keyword>